<sequence>MMVDTIDRVSKDPLEENHCIGICDLPNEILEHIISLLLPYNDLENCMLVCKRWHRCGQNVIRHKKLDFYKAIGNFTIKWNSEPQQQSRIITKRYSHSACSYGNSMYVFGGCTCTNTTFNDLWKLDLTTRQWSRLLTMGSYPSPKASASLVYYDGSLVLFGGWTHPSSYLPQAWRTFNELHVYDIEGNRWTSVTPPLSPPSMAGHAATVHGDNMVVFGGLQGHNGGLTTFSSNNVWSLNLKTHTWTKRETTEKKPFPRYGHSQIAVDEERLFILGGWAGPPSAVMVDIWMLTMVGRIWVWTSIVVNNRQWAASHLWCHPACKVEDYVVVMSRNPESTPTSLAYSRWTSNSHIGGNQNRRILADELRAVDQEVNLPPPIDRDVNVNGRRGSLGRIHQQAPPVVEDVRELPREIIRPILNNAHYMNNMIAFKDNRPTVHKNREKQLDAIKRMEERLRSLIKPQEKIKKKAKPPKMAMFVLDISKILDEKPEVSWLPIKAVAVGSPEPTILYTLVKGKSELIMFGGIKKDANALANQSPQVPSDTSDTVSDTLHFITASHSSI</sequence>
<dbReference type="CDD" id="cd22110">
    <property type="entry name" value="F-box_FBXO42"/>
    <property type="match status" value="1"/>
</dbReference>
<dbReference type="SUPFAM" id="SSF81383">
    <property type="entry name" value="F-box domain"/>
    <property type="match status" value="1"/>
</dbReference>
<evidence type="ECO:0000313" key="2">
    <source>
        <dbReference type="EMBL" id="KAF6214820.1"/>
    </source>
</evidence>
<dbReference type="Proteomes" id="UP000466442">
    <property type="component" value="Unassembled WGS sequence"/>
</dbReference>
<dbReference type="PANTHER" id="PTHR46432:SF1">
    <property type="entry name" value="F-BOX ONLY PROTEIN 42"/>
    <property type="match status" value="1"/>
</dbReference>
<accession>A0A8S9Y0K0</accession>
<dbReference type="GO" id="GO:1990756">
    <property type="term" value="F:ubiquitin-like ligase-substrate adaptor activity"/>
    <property type="evidence" value="ECO:0007669"/>
    <property type="project" value="TreeGrafter"/>
</dbReference>
<dbReference type="Gene3D" id="1.20.1280.50">
    <property type="match status" value="1"/>
</dbReference>
<dbReference type="PANTHER" id="PTHR46432">
    <property type="entry name" value="F-BOX ONLY PROTEIN 42"/>
    <property type="match status" value="1"/>
</dbReference>
<evidence type="ECO:0000313" key="3">
    <source>
        <dbReference type="Proteomes" id="UP000466442"/>
    </source>
</evidence>
<feature type="domain" description="F-box" evidence="1">
    <location>
        <begin position="19"/>
        <end position="72"/>
    </location>
</feature>
<reference evidence="2" key="1">
    <citation type="journal article" date="2021" name="Mol. Ecol. Resour.">
        <title>Apolygus lucorum genome provides insights into omnivorousness and mesophyll feeding.</title>
        <authorList>
            <person name="Liu Y."/>
            <person name="Liu H."/>
            <person name="Wang H."/>
            <person name="Huang T."/>
            <person name="Liu B."/>
            <person name="Yang B."/>
            <person name="Yin L."/>
            <person name="Li B."/>
            <person name="Zhang Y."/>
            <person name="Zhang S."/>
            <person name="Jiang F."/>
            <person name="Zhang X."/>
            <person name="Ren Y."/>
            <person name="Wang B."/>
            <person name="Wang S."/>
            <person name="Lu Y."/>
            <person name="Wu K."/>
            <person name="Fan W."/>
            <person name="Wang G."/>
        </authorList>
    </citation>
    <scope>NUCLEOTIDE SEQUENCE</scope>
    <source>
        <strain evidence="2">12Hb</strain>
    </source>
</reference>
<dbReference type="OrthoDB" id="9973021at2759"/>
<evidence type="ECO:0000259" key="1">
    <source>
        <dbReference type="PROSITE" id="PS50181"/>
    </source>
</evidence>
<protein>
    <recommendedName>
        <fullName evidence="1">F-box domain-containing protein</fullName>
    </recommendedName>
</protein>
<dbReference type="SUPFAM" id="SSF117281">
    <property type="entry name" value="Kelch motif"/>
    <property type="match status" value="1"/>
</dbReference>
<proteinExistence type="predicted"/>
<gene>
    <name evidence="2" type="ORF">GE061_009563</name>
</gene>
<dbReference type="Gene3D" id="2.120.10.80">
    <property type="entry name" value="Kelch-type beta propeller"/>
    <property type="match status" value="1"/>
</dbReference>
<dbReference type="AlphaFoldDB" id="A0A8S9Y0K0"/>
<dbReference type="InterPro" id="IPR001810">
    <property type="entry name" value="F-box_dom"/>
</dbReference>
<dbReference type="Pfam" id="PF13415">
    <property type="entry name" value="Beta-prop_FBX42"/>
    <property type="match status" value="1"/>
</dbReference>
<organism evidence="2 3">
    <name type="scientific">Apolygus lucorum</name>
    <name type="common">Small green plant bug</name>
    <name type="synonym">Lygocoris lucorum</name>
    <dbReference type="NCBI Taxonomy" id="248454"/>
    <lineage>
        <taxon>Eukaryota</taxon>
        <taxon>Metazoa</taxon>
        <taxon>Ecdysozoa</taxon>
        <taxon>Arthropoda</taxon>
        <taxon>Hexapoda</taxon>
        <taxon>Insecta</taxon>
        <taxon>Pterygota</taxon>
        <taxon>Neoptera</taxon>
        <taxon>Paraneoptera</taxon>
        <taxon>Hemiptera</taxon>
        <taxon>Heteroptera</taxon>
        <taxon>Panheteroptera</taxon>
        <taxon>Cimicomorpha</taxon>
        <taxon>Miridae</taxon>
        <taxon>Mirini</taxon>
        <taxon>Apolygus</taxon>
    </lineage>
</organism>
<dbReference type="InterPro" id="IPR036047">
    <property type="entry name" value="F-box-like_dom_sf"/>
</dbReference>
<dbReference type="EMBL" id="WIXP02000002">
    <property type="protein sequence ID" value="KAF6214820.1"/>
    <property type="molecule type" value="Genomic_DNA"/>
</dbReference>
<dbReference type="Pfam" id="PF12937">
    <property type="entry name" value="F-box-like"/>
    <property type="match status" value="1"/>
</dbReference>
<comment type="caution">
    <text evidence="2">The sequence shown here is derived from an EMBL/GenBank/DDBJ whole genome shotgun (WGS) entry which is preliminary data.</text>
</comment>
<dbReference type="InterPro" id="IPR015915">
    <property type="entry name" value="Kelch-typ_b-propeller"/>
</dbReference>
<dbReference type="SMART" id="SM00256">
    <property type="entry name" value="FBOX"/>
    <property type="match status" value="1"/>
</dbReference>
<name>A0A8S9Y0K0_APOLU</name>
<dbReference type="PROSITE" id="PS50181">
    <property type="entry name" value="FBOX"/>
    <property type="match status" value="1"/>
</dbReference>
<dbReference type="InterPro" id="IPR052821">
    <property type="entry name" value="F-box_only_SRC"/>
</dbReference>
<dbReference type="GO" id="GO:0019005">
    <property type="term" value="C:SCF ubiquitin ligase complex"/>
    <property type="evidence" value="ECO:0007669"/>
    <property type="project" value="TreeGrafter"/>
</dbReference>
<keyword evidence="3" id="KW-1185">Reference proteome</keyword>